<evidence type="ECO:0000313" key="1">
    <source>
        <dbReference type="EMBL" id="KAK4508558.1"/>
    </source>
</evidence>
<protein>
    <submittedName>
        <fullName evidence="1">Uncharacterized protein</fullName>
    </submittedName>
</protein>
<organism evidence="1 2">
    <name type="scientific">Zasmidium cellare</name>
    <name type="common">Wine cellar mold</name>
    <name type="synonym">Racodium cellare</name>
    <dbReference type="NCBI Taxonomy" id="395010"/>
    <lineage>
        <taxon>Eukaryota</taxon>
        <taxon>Fungi</taxon>
        <taxon>Dikarya</taxon>
        <taxon>Ascomycota</taxon>
        <taxon>Pezizomycotina</taxon>
        <taxon>Dothideomycetes</taxon>
        <taxon>Dothideomycetidae</taxon>
        <taxon>Mycosphaerellales</taxon>
        <taxon>Mycosphaerellaceae</taxon>
        <taxon>Zasmidium</taxon>
    </lineage>
</organism>
<reference evidence="1 2" key="1">
    <citation type="journal article" date="2023" name="G3 (Bethesda)">
        <title>A chromosome-level genome assembly of Zasmidium syzygii isolated from banana leaves.</title>
        <authorList>
            <person name="van Westerhoven A.C."/>
            <person name="Mehrabi R."/>
            <person name="Talebi R."/>
            <person name="Steentjes M.B.F."/>
            <person name="Corcolon B."/>
            <person name="Chong P.A."/>
            <person name="Kema G.H.J."/>
            <person name="Seidl M.F."/>
        </authorList>
    </citation>
    <scope>NUCLEOTIDE SEQUENCE [LARGE SCALE GENOMIC DNA]</scope>
    <source>
        <strain evidence="1 2">P124</strain>
    </source>
</reference>
<evidence type="ECO:0000313" key="2">
    <source>
        <dbReference type="Proteomes" id="UP001305779"/>
    </source>
</evidence>
<name>A0ABR0F5S9_ZASCE</name>
<dbReference type="EMBL" id="JAXOVC010000001">
    <property type="protein sequence ID" value="KAK4508558.1"/>
    <property type="molecule type" value="Genomic_DNA"/>
</dbReference>
<sequence>MCRPLTVTCLRRVAGIDICDHYVTLSDLKIPCKNPDSQECRDGTAELVDFQSPPTLCAGRTDGLYLDAEERGKRCVEALEKYGRSLHRVNLEGTGKVSWWKRKSGKKVEKDGAAKAQESNEDI</sequence>
<proteinExistence type="predicted"/>
<comment type="caution">
    <text evidence="1">The sequence shown here is derived from an EMBL/GenBank/DDBJ whole genome shotgun (WGS) entry which is preliminary data.</text>
</comment>
<dbReference type="Proteomes" id="UP001305779">
    <property type="component" value="Unassembled WGS sequence"/>
</dbReference>
<gene>
    <name evidence="1" type="ORF">PRZ48_002297</name>
</gene>
<keyword evidence="2" id="KW-1185">Reference proteome</keyword>
<accession>A0ABR0F5S9</accession>